<gene>
    <name evidence="1" type="ORF">P409_00535</name>
</gene>
<dbReference type="Proteomes" id="UP000029995">
    <property type="component" value="Unassembled WGS sequence"/>
</dbReference>
<proteinExistence type="predicted"/>
<comment type="caution">
    <text evidence="1">The sequence shown here is derived from an EMBL/GenBank/DDBJ whole genome shotgun (WGS) entry which is preliminary data.</text>
</comment>
<dbReference type="AlphaFoldDB" id="A0A0A0DGN8"/>
<dbReference type="RefSeq" id="WP_034830593.1">
    <property type="nucleotide sequence ID" value="NZ_JANX01000001.1"/>
</dbReference>
<sequence length="149" mass="16618">MTPTPLQLLEQVCGEVHERRDGKLLIALSGGLPNYDPRVTVIRAALAARAPLREDIDLLLDRLEDKAKSYRHTADRCDNPDAADFFRSTALQADIDAGLVQSLAERGKQLEDLAKDALRDLRYIYDNFPETGGGFVARETIRKLEAVLK</sequence>
<name>A0A0A0DGN8_9PROT</name>
<reference evidence="1 2" key="1">
    <citation type="submission" date="2014-01" db="EMBL/GenBank/DDBJ databases">
        <title>Genome sequence determination for a cystic fibrosis isolate, Inquilinus limosus.</title>
        <authorList>
            <person name="Pino M."/>
            <person name="Di Conza J."/>
            <person name="Gutkind G."/>
        </authorList>
    </citation>
    <scope>NUCLEOTIDE SEQUENCE [LARGE SCALE GENOMIC DNA]</scope>
    <source>
        <strain evidence="1 2">MP06</strain>
    </source>
</reference>
<protein>
    <submittedName>
        <fullName evidence="1">Uncharacterized protein</fullName>
    </submittedName>
</protein>
<evidence type="ECO:0000313" key="1">
    <source>
        <dbReference type="EMBL" id="KGM36167.1"/>
    </source>
</evidence>
<accession>A0A0A0DGN8</accession>
<organism evidence="1 2">
    <name type="scientific">Inquilinus limosus MP06</name>
    <dbReference type="NCBI Taxonomy" id="1398085"/>
    <lineage>
        <taxon>Bacteria</taxon>
        <taxon>Pseudomonadati</taxon>
        <taxon>Pseudomonadota</taxon>
        <taxon>Alphaproteobacteria</taxon>
        <taxon>Rhodospirillales</taxon>
        <taxon>Rhodospirillaceae</taxon>
        <taxon>Inquilinus</taxon>
    </lineage>
</organism>
<dbReference type="EMBL" id="JANX01000001">
    <property type="protein sequence ID" value="KGM36167.1"/>
    <property type="molecule type" value="Genomic_DNA"/>
</dbReference>
<evidence type="ECO:0000313" key="2">
    <source>
        <dbReference type="Proteomes" id="UP000029995"/>
    </source>
</evidence>